<dbReference type="EMBL" id="KV440983">
    <property type="protein sequence ID" value="OAD72241.1"/>
    <property type="molecule type" value="Genomic_DNA"/>
</dbReference>
<sequence length="279" mass="31941">MFITPCQGNLNQETPPFEDDEGCKLLDSFAIIVQFTLAATALLTLFVKRYRERPQRPVPVWALDISKQFVGAVVIHFLNLATSYLAGRPKDGQKTNLCVWYFLNVAIDTTLGVAILWSWLHVIHRVLRYFDVKDVRSGYYGPPPLRRRAIPWIKQTTVFVIAESLMKLCVYGMFRAFPSLFDLGEWVLQWTRDNYRYQVVFVMLVFPLIMNAVQFWVVDTIVKVHPIPLDSPDLLKAIDESPSPYTPSGPPHNGKQTSKVLQNERTPLLKKVSSQDSLV</sequence>
<dbReference type="VEuPathDB" id="FungiDB:PHYBLDRAFT_169381"/>
<keyword evidence="2" id="KW-0812">Transmembrane</keyword>
<keyword evidence="2" id="KW-0472">Membrane</keyword>
<evidence type="ECO:0000313" key="3">
    <source>
        <dbReference type="EMBL" id="OAD72241.1"/>
    </source>
</evidence>
<dbReference type="Pfam" id="PF12400">
    <property type="entry name" value="STIMATE"/>
    <property type="match status" value="1"/>
</dbReference>
<keyword evidence="4" id="KW-1185">Reference proteome</keyword>
<dbReference type="PANTHER" id="PTHR31735:SF1">
    <property type="entry name" value="VACUOLAR MEMBRANE PROTEIN YPL162C"/>
    <property type="match status" value="1"/>
</dbReference>
<dbReference type="Proteomes" id="UP000077315">
    <property type="component" value="Unassembled WGS sequence"/>
</dbReference>
<dbReference type="PANTHER" id="PTHR31735">
    <property type="entry name" value="VACUOLAR MEMBRANE PROTEIN YPL162C"/>
    <property type="match status" value="1"/>
</dbReference>
<feature type="transmembrane region" description="Helical" evidence="2">
    <location>
        <begin position="68"/>
        <end position="87"/>
    </location>
</feature>
<feature type="compositionally biased region" description="Polar residues" evidence="1">
    <location>
        <begin position="254"/>
        <end position="265"/>
    </location>
</feature>
<dbReference type="AlphaFoldDB" id="A0A163AAZ4"/>
<feature type="transmembrane region" description="Helical" evidence="2">
    <location>
        <begin position="99"/>
        <end position="120"/>
    </location>
</feature>
<protein>
    <recommendedName>
        <fullName evidence="5">Vaculolar membrane protein-domain-containing protein</fullName>
    </recommendedName>
</protein>
<feature type="transmembrane region" description="Helical" evidence="2">
    <location>
        <begin position="197"/>
        <end position="218"/>
    </location>
</feature>
<dbReference type="GeneID" id="28996971"/>
<feature type="region of interest" description="Disordered" evidence="1">
    <location>
        <begin position="240"/>
        <end position="279"/>
    </location>
</feature>
<accession>A0A163AAZ4</accession>
<gene>
    <name evidence="3" type="ORF">PHYBLDRAFT_169381</name>
</gene>
<evidence type="ECO:0000256" key="1">
    <source>
        <dbReference type="SAM" id="MobiDB-lite"/>
    </source>
</evidence>
<evidence type="ECO:0000256" key="2">
    <source>
        <dbReference type="SAM" id="Phobius"/>
    </source>
</evidence>
<feature type="transmembrane region" description="Helical" evidence="2">
    <location>
        <begin position="29"/>
        <end position="47"/>
    </location>
</feature>
<reference evidence="4" key="1">
    <citation type="submission" date="2015-06" db="EMBL/GenBank/DDBJ databases">
        <title>Expansion of signal transduction pathways in fungi by whole-genome duplication.</title>
        <authorList>
            <consortium name="DOE Joint Genome Institute"/>
            <person name="Corrochano L.M."/>
            <person name="Kuo A."/>
            <person name="Marcet-Houben M."/>
            <person name="Polaino S."/>
            <person name="Salamov A."/>
            <person name="Villalobos J.M."/>
            <person name="Alvarez M.I."/>
            <person name="Avalos J."/>
            <person name="Benito E.P."/>
            <person name="Benoit I."/>
            <person name="Burger G."/>
            <person name="Camino L.P."/>
            <person name="Canovas D."/>
            <person name="Cerda-Olmedo E."/>
            <person name="Cheng J.-F."/>
            <person name="Dominguez A."/>
            <person name="Elias M."/>
            <person name="Eslava A.P."/>
            <person name="Glaser F."/>
            <person name="Grimwood J."/>
            <person name="Gutierrez G."/>
            <person name="Heitman J."/>
            <person name="Henrissat B."/>
            <person name="Iturriaga E.A."/>
            <person name="Lang B.F."/>
            <person name="Lavin J.L."/>
            <person name="Lee S."/>
            <person name="Li W."/>
            <person name="Lindquist E."/>
            <person name="Lopez-Garcia S."/>
            <person name="Luque E.M."/>
            <person name="Marcos A.T."/>
            <person name="Martin J."/>
            <person name="McCluskey K."/>
            <person name="Medina H.R."/>
            <person name="Miralles-Duran A."/>
            <person name="Miyazaki A."/>
            <person name="Munoz-Torres E."/>
            <person name="Oguiza J.A."/>
            <person name="Ohm R."/>
            <person name="Olmedo M."/>
            <person name="Orejas M."/>
            <person name="Ortiz-Castellanos L."/>
            <person name="Pisabarro A.G."/>
            <person name="Rodriguez-Romero J."/>
            <person name="Ruiz-Herrera J."/>
            <person name="Ruiz-Vazquez R."/>
            <person name="Sanz C."/>
            <person name="Schackwitz W."/>
            <person name="Schmutz J."/>
            <person name="Shahriari M."/>
            <person name="Shelest E."/>
            <person name="Silva-Franco F."/>
            <person name="Soanes D."/>
            <person name="Syed K."/>
            <person name="Tagua V.G."/>
            <person name="Talbot N.J."/>
            <person name="Thon M."/>
            <person name="De vries R.P."/>
            <person name="Wiebenga A."/>
            <person name="Yadav J.S."/>
            <person name="Braun E.L."/>
            <person name="Baker S."/>
            <person name="Garre V."/>
            <person name="Horwitz B."/>
            <person name="Torres-Martinez S."/>
            <person name="Idnurm A."/>
            <person name="Herrera-Estrella A."/>
            <person name="Gabaldon T."/>
            <person name="Grigoriev I.V."/>
        </authorList>
    </citation>
    <scope>NUCLEOTIDE SEQUENCE [LARGE SCALE GENOMIC DNA]</scope>
    <source>
        <strain evidence="4">NRRL 1555(-)</strain>
    </source>
</reference>
<dbReference type="GO" id="GO:0016020">
    <property type="term" value="C:membrane"/>
    <property type="evidence" value="ECO:0007669"/>
    <property type="project" value="TreeGrafter"/>
</dbReference>
<keyword evidence="2" id="KW-1133">Transmembrane helix</keyword>
<dbReference type="InterPro" id="IPR022127">
    <property type="entry name" value="STIMATE/YPL162C"/>
</dbReference>
<dbReference type="OrthoDB" id="431202at2759"/>
<evidence type="ECO:0000313" key="4">
    <source>
        <dbReference type="Proteomes" id="UP000077315"/>
    </source>
</evidence>
<dbReference type="RefSeq" id="XP_018290281.1">
    <property type="nucleotide sequence ID" value="XM_018436065.1"/>
</dbReference>
<dbReference type="InParanoid" id="A0A163AAZ4"/>
<organism evidence="3 4">
    <name type="scientific">Phycomyces blakesleeanus (strain ATCC 8743b / DSM 1359 / FGSC 10004 / NBRC 33097 / NRRL 1555)</name>
    <dbReference type="NCBI Taxonomy" id="763407"/>
    <lineage>
        <taxon>Eukaryota</taxon>
        <taxon>Fungi</taxon>
        <taxon>Fungi incertae sedis</taxon>
        <taxon>Mucoromycota</taxon>
        <taxon>Mucoromycotina</taxon>
        <taxon>Mucoromycetes</taxon>
        <taxon>Mucorales</taxon>
        <taxon>Phycomycetaceae</taxon>
        <taxon>Phycomyces</taxon>
    </lineage>
</organism>
<dbReference type="STRING" id="763407.A0A163AAZ4"/>
<evidence type="ECO:0008006" key="5">
    <source>
        <dbReference type="Google" id="ProtNLM"/>
    </source>
</evidence>
<proteinExistence type="predicted"/>
<name>A0A163AAZ4_PHYB8</name>